<evidence type="ECO:0000313" key="2">
    <source>
        <dbReference type="EMBL" id="BDS13754.1"/>
    </source>
</evidence>
<dbReference type="Proteomes" id="UP001060919">
    <property type="component" value="Chromosome"/>
</dbReference>
<sequence length="78" mass="8847">MKTLIRTRVPLFTNTMRPDIKKNNSSVTIVNDGNDTAKPHQHSGQAPIGTSRSSDQNCLDGTLSFWQLQTQREHLRQQ</sequence>
<evidence type="ECO:0000313" key="3">
    <source>
        <dbReference type="Proteomes" id="UP001060919"/>
    </source>
</evidence>
<gene>
    <name evidence="2" type="ORF">AsAng_0044950</name>
</gene>
<feature type="compositionally biased region" description="Polar residues" evidence="1">
    <location>
        <begin position="42"/>
        <end position="56"/>
    </location>
</feature>
<dbReference type="RefSeq" id="WP_264789007.1">
    <property type="nucleotide sequence ID" value="NZ_AP026867.1"/>
</dbReference>
<proteinExistence type="predicted"/>
<dbReference type="EMBL" id="AP026867">
    <property type="protein sequence ID" value="BDS13754.1"/>
    <property type="molecule type" value="Genomic_DNA"/>
</dbReference>
<organism evidence="2 3">
    <name type="scientific">Aureispira anguillae</name>
    <dbReference type="NCBI Taxonomy" id="2864201"/>
    <lineage>
        <taxon>Bacteria</taxon>
        <taxon>Pseudomonadati</taxon>
        <taxon>Bacteroidota</taxon>
        <taxon>Saprospiria</taxon>
        <taxon>Saprospirales</taxon>
        <taxon>Saprospiraceae</taxon>
        <taxon>Aureispira</taxon>
    </lineage>
</organism>
<reference evidence="2" key="1">
    <citation type="submission" date="2022-09" db="EMBL/GenBank/DDBJ databases">
        <title>Aureispira anguillicida sp. nov., isolated from Leptocephalus of Japanese eel Anguilla japonica.</title>
        <authorList>
            <person name="Yuasa K."/>
            <person name="Mekata T."/>
            <person name="Ikunari K."/>
        </authorList>
    </citation>
    <scope>NUCLEOTIDE SEQUENCE</scope>
    <source>
        <strain evidence="2">EL160426</strain>
    </source>
</reference>
<feature type="compositionally biased region" description="Polar residues" evidence="1">
    <location>
        <begin position="23"/>
        <end position="34"/>
    </location>
</feature>
<keyword evidence="3" id="KW-1185">Reference proteome</keyword>
<name>A0A915YIF2_9BACT</name>
<dbReference type="KEGG" id="aup:AsAng_0044950"/>
<feature type="region of interest" description="Disordered" evidence="1">
    <location>
        <begin position="23"/>
        <end position="56"/>
    </location>
</feature>
<evidence type="ECO:0000256" key="1">
    <source>
        <dbReference type="SAM" id="MobiDB-lite"/>
    </source>
</evidence>
<accession>A0A915YIF2</accession>
<protein>
    <submittedName>
        <fullName evidence="2">Uncharacterized protein</fullName>
    </submittedName>
</protein>
<dbReference type="AlphaFoldDB" id="A0A915YIF2"/>